<evidence type="ECO:0000313" key="1">
    <source>
        <dbReference type="EMBL" id="BCJ70293.1"/>
    </source>
</evidence>
<dbReference type="PROSITE" id="PS51257">
    <property type="entry name" value="PROKAR_LIPOPROTEIN"/>
    <property type="match status" value="1"/>
</dbReference>
<reference evidence="1" key="1">
    <citation type="submission" date="2020-08" db="EMBL/GenBank/DDBJ databases">
        <title>Whole genome shotgun sequence of Polymorphospora rubra NBRC 101157.</title>
        <authorList>
            <person name="Komaki H."/>
            <person name="Tamura T."/>
        </authorList>
    </citation>
    <scope>NUCLEOTIDE SEQUENCE</scope>
    <source>
        <strain evidence="1">NBRC 101157</strain>
    </source>
</reference>
<sequence>MQLVRDNRLRWELDWNCGACGTVSCDRGSGPAPSELREELLSQHGRHRLRLENSESRGGAILRVFRQVFDSSLAESRESADRLRRHGFEGTLVETELLSELLWQQGVRSSVVPG</sequence>
<protein>
    <submittedName>
        <fullName evidence="1">Uncharacterized protein</fullName>
    </submittedName>
</protein>
<dbReference type="Proteomes" id="UP000680866">
    <property type="component" value="Chromosome"/>
</dbReference>
<evidence type="ECO:0000313" key="2">
    <source>
        <dbReference type="Proteomes" id="UP000680866"/>
    </source>
</evidence>
<dbReference type="AlphaFoldDB" id="A0A810NFS0"/>
<organism evidence="1 2">
    <name type="scientific">Polymorphospora rubra</name>
    <dbReference type="NCBI Taxonomy" id="338584"/>
    <lineage>
        <taxon>Bacteria</taxon>
        <taxon>Bacillati</taxon>
        <taxon>Actinomycetota</taxon>
        <taxon>Actinomycetes</taxon>
        <taxon>Micromonosporales</taxon>
        <taxon>Micromonosporaceae</taxon>
        <taxon>Polymorphospora</taxon>
    </lineage>
</organism>
<proteinExistence type="predicted"/>
<keyword evidence="2" id="KW-1185">Reference proteome</keyword>
<dbReference type="EMBL" id="AP023359">
    <property type="protein sequence ID" value="BCJ70293.1"/>
    <property type="molecule type" value="Genomic_DNA"/>
</dbReference>
<name>A0A810NFS0_9ACTN</name>
<gene>
    <name evidence="1" type="ORF">Prubr_73140</name>
</gene>
<accession>A0A810NFS0</accession>
<dbReference type="KEGG" id="pry:Prubr_73140"/>